<keyword evidence="3" id="KW-1185">Reference proteome</keyword>
<dbReference type="AlphaFoldDB" id="A0A2U0SEQ1"/>
<evidence type="ECO:0000256" key="1">
    <source>
        <dbReference type="SAM" id="Phobius"/>
    </source>
</evidence>
<keyword evidence="1" id="KW-0812">Transmembrane</keyword>
<name>A0A2U0SEQ1_9SPHN</name>
<proteinExistence type="predicted"/>
<comment type="caution">
    <text evidence="2">The sequence shown here is derived from an EMBL/GenBank/DDBJ whole genome shotgun (WGS) entry which is preliminary data.</text>
</comment>
<dbReference type="EMBL" id="QENQ01000001">
    <property type="protein sequence ID" value="PVX29856.1"/>
    <property type="molecule type" value="Genomic_DNA"/>
</dbReference>
<organism evidence="2 3">
    <name type="scientific">Sphingomonas pokkalii</name>
    <dbReference type="NCBI Taxonomy" id="2175090"/>
    <lineage>
        <taxon>Bacteria</taxon>
        <taxon>Pseudomonadati</taxon>
        <taxon>Pseudomonadota</taxon>
        <taxon>Alphaproteobacteria</taxon>
        <taxon>Sphingomonadales</taxon>
        <taxon>Sphingomonadaceae</taxon>
        <taxon>Sphingomonas</taxon>
    </lineage>
</organism>
<feature type="transmembrane region" description="Helical" evidence="1">
    <location>
        <begin position="113"/>
        <end position="130"/>
    </location>
</feature>
<evidence type="ECO:0000313" key="2">
    <source>
        <dbReference type="EMBL" id="PVX29856.1"/>
    </source>
</evidence>
<reference evidence="2 3" key="1">
    <citation type="submission" date="2018-05" db="EMBL/GenBank/DDBJ databases">
        <title>Description of Sphingomonas pokkalii sp nov, isolated from the rhizosphere of saline tolerant pokkali rice and its draft genome analysis.</title>
        <authorList>
            <person name="Menon R."/>
            <person name="Kumari S."/>
            <person name="Rameshkumar N."/>
        </authorList>
    </citation>
    <scope>NUCLEOTIDE SEQUENCE [LARGE SCALE GENOMIC DNA]</scope>
    <source>
        <strain evidence="2 3">L3B27</strain>
    </source>
</reference>
<accession>A0A2U0SEQ1</accession>
<keyword evidence="1" id="KW-0472">Membrane</keyword>
<dbReference type="Proteomes" id="UP000245890">
    <property type="component" value="Unassembled WGS sequence"/>
</dbReference>
<feature type="transmembrane region" description="Helical" evidence="1">
    <location>
        <begin position="145"/>
        <end position="168"/>
    </location>
</feature>
<keyword evidence="1" id="KW-1133">Transmembrane helix</keyword>
<protein>
    <submittedName>
        <fullName evidence="2">Uncharacterized protein</fullName>
    </submittedName>
</protein>
<gene>
    <name evidence="2" type="ORF">DD559_11370</name>
</gene>
<evidence type="ECO:0000313" key="3">
    <source>
        <dbReference type="Proteomes" id="UP000245890"/>
    </source>
</evidence>
<sequence length="222" mass="24806">MIGAARRQRTAQMGDHRRGLGVAIGSEVCWVTSVHKQNDARRKSGNRRALWQFAAMLPNSAAKQRGHPMIATTLLLLWLALLAAGDTPTGRLLHRVLVVAPARWGLRWSRGNVILIVSFLLFATFVLWLMEEEGGILVGMMAPELIGWVTMFDIGVLVDAALATVTLASAMRLRGFRQWVAARMPRPRARRMRRPARPRAPDPEDGRWTFPKIHWPQPALAG</sequence>